<keyword evidence="1 6" id="KW-0808">Transferase</keyword>
<dbReference type="RefSeq" id="WP_183650821.1">
    <property type="nucleotide sequence ID" value="NZ_JACIJG010000005.1"/>
</dbReference>
<feature type="binding site" evidence="6">
    <location>
        <position position="154"/>
    </location>
    <ligand>
        <name>NAD(+)</name>
        <dbReference type="ChEBI" id="CHEBI:57540"/>
    </ligand>
</feature>
<comment type="function">
    <text evidence="6">Involved in the regulation of the intracellular balance of NAD and NADP, and is a key enzyme in the biosynthesis of NADP. Catalyzes specifically the phosphorylation on 2'-hydroxyl of the adenosine moiety of NAD to yield NADP.</text>
</comment>
<keyword evidence="2 6" id="KW-0418">Kinase</keyword>
<keyword evidence="6" id="KW-0963">Cytoplasm</keyword>
<evidence type="ECO:0000313" key="8">
    <source>
        <dbReference type="Proteomes" id="UP000555546"/>
    </source>
</evidence>
<evidence type="ECO:0000313" key="7">
    <source>
        <dbReference type="EMBL" id="MBB5701911.1"/>
    </source>
</evidence>
<evidence type="ECO:0000256" key="6">
    <source>
        <dbReference type="HAMAP-Rule" id="MF_00361"/>
    </source>
</evidence>
<feature type="binding site" evidence="6">
    <location>
        <begin position="157"/>
        <end position="162"/>
    </location>
    <ligand>
        <name>NAD(+)</name>
        <dbReference type="ChEBI" id="CHEBI:57540"/>
    </ligand>
</feature>
<evidence type="ECO:0000256" key="1">
    <source>
        <dbReference type="ARBA" id="ARBA00022679"/>
    </source>
</evidence>
<dbReference type="Pfam" id="PF20143">
    <property type="entry name" value="NAD_kinase_C"/>
    <property type="match status" value="1"/>
</dbReference>
<dbReference type="GO" id="GO:0019674">
    <property type="term" value="P:NAD+ metabolic process"/>
    <property type="evidence" value="ECO:0007669"/>
    <property type="project" value="InterPro"/>
</dbReference>
<comment type="caution">
    <text evidence="7">The sequence shown here is derived from an EMBL/GenBank/DDBJ whole genome shotgun (WGS) entry which is preliminary data.</text>
</comment>
<dbReference type="Gene3D" id="2.60.200.30">
    <property type="entry name" value="Probable inorganic polyphosphate/atp-NAD kinase, domain 2"/>
    <property type="match status" value="1"/>
</dbReference>
<dbReference type="SUPFAM" id="SSF111331">
    <property type="entry name" value="NAD kinase/diacylglycerol kinase-like"/>
    <property type="match status" value="1"/>
</dbReference>
<dbReference type="GO" id="GO:0006741">
    <property type="term" value="P:NADP+ biosynthetic process"/>
    <property type="evidence" value="ECO:0007669"/>
    <property type="project" value="UniProtKB-UniRule"/>
</dbReference>
<evidence type="ECO:0000256" key="3">
    <source>
        <dbReference type="ARBA" id="ARBA00022857"/>
    </source>
</evidence>
<dbReference type="InterPro" id="IPR002504">
    <property type="entry name" value="NADK"/>
</dbReference>
<dbReference type="HAMAP" id="MF_00361">
    <property type="entry name" value="NAD_kinase"/>
    <property type="match status" value="1"/>
</dbReference>
<dbReference type="GO" id="GO:0051287">
    <property type="term" value="F:NAD binding"/>
    <property type="evidence" value="ECO:0007669"/>
    <property type="project" value="UniProtKB-ARBA"/>
</dbReference>
<sequence length="257" mass="28379">MKDKPLALHFLSSGVEESLLAQKELVRRYGHAAAEDADIVVALGGDGTMLQALRDFMNTGKPIYGMNRGSVGFLMNEFSIENLPERILAAQMETIRPLVMVAETEDGRSFEALAINEVSLFRQSYQAAKVRITIDGKVRLEELVCDGVMVATPAGSTAYNLSAQGPILPLEAPLLALTPVSPFRPRRWGGALLPKHVTVRMDLLETEKRPVNAVADNNEVKSVRSVTVREAPNSQVAILFDKSHSWDERILTEQFRH</sequence>
<comment type="similarity">
    <text evidence="6">Belongs to the NAD kinase family.</text>
</comment>
<protein>
    <recommendedName>
        <fullName evidence="6">NAD kinase</fullName>
        <ecNumber evidence="6">2.7.1.23</ecNumber>
    </recommendedName>
    <alternativeName>
        <fullName evidence="6">ATP-dependent NAD kinase</fullName>
    </alternativeName>
</protein>
<keyword evidence="6" id="KW-0547">Nucleotide-binding</keyword>
<gene>
    <name evidence="6" type="primary">nadK</name>
    <name evidence="7" type="ORF">FHS76_001773</name>
</gene>
<keyword evidence="4 6" id="KW-0520">NAD</keyword>
<comment type="caution">
    <text evidence="6">Lacks conserved residue(s) required for the propagation of feature annotation.</text>
</comment>
<dbReference type="PANTHER" id="PTHR20275:SF0">
    <property type="entry name" value="NAD KINASE"/>
    <property type="match status" value="1"/>
</dbReference>
<feature type="binding site" evidence="6">
    <location>
        <position position="146"/>
    </location>
    <ligand>
        <name>NAD(+)</name>
        <dbReference type="ChEBI" id="CHEBI:57540"/>
    </ligand>
</feature>
<organism evidence="7 8">
    <name type="scientific">Brucella daejeonensis</name>
    <dbReference type="NCBI Taxonomy" id="659015"/>
    <lineage>
        <taxon>Bacteria</taxon>
        <taxon>Pseudomonadati</taxon>
        <taxon>Pseudomonadota</taxon>
        <taxon>Alphaproteobacteria</taxon>
        <taxon>Hyphomicrobiales</taxon>
        <taxon>Brucellaceae</taxon>
        <taxon>Brucella/Ochrobactrum group</taxon>
        <taxon>Brucella</taxon>
    </lineage>
</organism>
<comment type="cofactor">
    <cofactor evidence="6">
        <name>a divalent metal cation</name>
        <dbReference type="ChEBI" id="CHEBI:60240"/>
    </cofactor>
</comment>
<evidence type="ECO:0000256" key="5">
    <source>
        <dbReference type="ARBA" id="ARBA00047925"/>
    </source>
</evidence>
<dbReference type="NCBIfam" id="NF003406">
    <property type="entry name" value="PRK04761.1"/>
    <property type="match status" value="1"/>
</dbReference>
<dbReference type="Pfam" id="PF01513">
    <property type="entry name" value="NAD_kinase"/>
    <property type="match status" value="1"/>
</dbReference>
<name>A0A7W9EMN9_9HYPH</name>
<feature type="binding site" evidence="6">
    <location>
        <begin position="46"/>
        <end position="47"/>
    </location>
    <ligand>
        <name>NAD(+)</name>
        <dbReference type="ChEBI" id="CHEBI:57540"/>
    </ligand>
</feature>
<feature type="binding site" evidence="6">
    <location>
        <position position="218"/>
    </location>
    <ligand>
        <name>NAD(+)</name>
        <dbReference type="ChEBI" id="CHEBI:57540"/>
    </ligand>
</feature>
<proteinExistence type="inferred from homology"/>
<dbReference type="GO" id="GO:0005524">
    <property type="term" value="F:ATP binding"/>
    <property type="evidence" value="ECO:0007669"/>
    <property type="project" value="UniProtKB-KW"/>
</dbReference>
<keyword evidence="3 6" id="KW-0521">NADP</keyword>
<comment type="subcellular location">
    <subcellularLocation>
        <location evidence="6">Cytoplasm</location>
    </subcellularLocation>
</comment>
<dbReference type="InterPro" id="IPR016064">
    <property type="entry name" value="NAD/diacylglycerol_kinase_sf"/>
</dbReference>
<dbReference type="GO" id="GO:0003951">
    <property type="term" value="F:NAD+ kinase activity"/>
    <property type="evidence" value="ECO:0007669"/>
    <property type="project" value="UniProtKB-UniRule"/>
</dbReference>
<dbReference type="EC" id="2.7.1.23" evidence="6"/>
<comment type="catalytic activity">
    <reaction evidence="5 6">
        <text>NAD(+) + ATP = ADP + NADP(+) + H(+)</text>
        <dbReference type="Rhea" id="RHEA:18629"/>
        <dbReference type="ChEBI" id="CHEBI:15378"/>
        <dbReference type="ChEBI" id="CHEBI:30616"/>
        <dbReference type="ChEBI" id="CHEBI:57540"/>
        <dbReference type="ChEBI" id="CHEBI:58349"/>
        <dbReference type="ChEBI" id="CHEBI:456216"/>
        <dbReference type="EC" id="2.7.1.23"/>
    </reaction>
</comment>
<evidence type="ECO:0000256" key="4">
    <source>
        <dbReference type="ARBA" id="ARBA00023027"/>
    </source>
</evidence>
<keyword evidence="8" id="KW-1185">Reference proteome</keyword>
<keyword evidence="6" id="KW-0067">ATP-binding</keyword>
<dbReference type="EMBL" id="JACIJG010000005">
    <property type="protein sequence ID" value="MBB5701911.1"/>
    <property type="molecule type" value="Genomic_DNA"/>
</dbReference>
<dbReference type="AlphaFoldDB" id="A0A7W9EMN9"/>
<accession>A0A7W9EMN9</accession>
<feature type="binding site" evidence="6">
    <location>
        <begin position="116"/>
        <end position="117"/>
    </location>
    <ligand>
        <name>NAD(+)</name>
        <dbReference type="ChEBI" id="CHEBI:57540"/>
    </ligand>
</feature>
<dbReference type="InterPro" id="IPR017437">
    <property type="entry name" value="ATP-NAD_kinase_PpnK-typ_C"/>
</dbReference>
<dbReference type="InterPro" id="IPR017438">
    <property type="entry name" value="ATP-NAD_kinase_N"/>
</dbReference>
<dbReference type="Proteomes" id="UP000555546">
    <property type="component" value="Unassembled WGS sequence"/>
</dbReference>
<dbReference type="PANTHER" id="PTHR20275">
    <property type="entry name" value="NAD KINASE"/>
    <property type="match status" value="1"/>
</dbReference>
<reference evidence="7 8" key="1">
    <citation type="submission" date="2020-08" db="EMBL/GenBank/DDBJ databases">
        <title>Genomic Encyclopedia of Type Strains, Phase IV (KMG-IV): sequencing the most valuable type-strain genomes for metagenomic binning, comparative biology and taxonomic classification.</title>
        <authorList>
            <person name="Goeker M."/>
        </authorList>
    </citation>
    <scope>NUCLEOTIDE SEQUENCE [LARGE SCALE GENOMIC DNA]</scope>
    <source>
        <strain evidence="7 8">DSM 26944</strain>
    </source>
</reference>
<feature type="active site" description="Proton acceptor" evidence="6">
    <location>
        <position position="46"/>
    </location>
</feature>
<dbReference type="GO" id="GO:0046872">
    <property type="term" value="F:metal ion binding"/>
    <property type="evidence" value="ECO:0007669"/>
    <property type="project" value="UniProtKB-UniRule"/>
</dbReference>
<dbReference type="Gene3D" id="3.40.50.10330">
    <property type="entry name" value="Probable inorganic polyphosphate/atp-NAD kinase, domain 1"/>
    <property type="match status" value="1"/>
</dbReference>
<evidence type="ECO:0000256" key="2">
    <source>
        <dbReference type="ARBA" id="ARBA00022777"/>
    </source>
</evidence>
<dbReference type="GO" id="GO:0005737">
    <property type="term" value="C:cytoplasm"/>
    <property type="evidence" value="ECO:0007669"/>
    <property type="project" value="UniProtKB-SubCell"/>
</dbReference>